<dbReference type="InterPro" id="IPR036034">
    <property type="entry name" value="PDZ_sf"/>
</dbReference>
<dbReference type="CDD" id="cd23081">
    <property type="entry name" value="cpPDZ_EcRseP-like"/>
    <property type="match status" value="1"/>
</dbReference>
<keyword evidence="11" id="KW-0479">Metal-binding</keyword>
<evidence type="ECO:0000256" key="4">
    <source>
        <dbReference type="ARBA" id="ARBA00022670"/>
    </source>
</evidence>
<keyword evidence="9 11" id="KW-0482">Metalloprotease</keyword>
<accession>A0A0N1F7N0</accession>
<evidence type="ECO:0000256" key="1">
    <source>
        <dbReference type="ARBA" id="ARBA00001947"/>
    </source>
</evidence>
<dbReference type="SUPFAM" id="SSF50156">
    <property type="entry name" value="PDZ domain-like"/>
    <property type="match status" value="1"/>
</dbReference>
<evidence type="ECO:0000256" key="5">
    <source>
        <dbReference type="ARBA" id="ARBA00022692"/>
    </source>
</evidence>
<dbReference type="InterPro" id="IPR004387">
    <property type="entry name" value="Pept_M50_Zn"/>
</dbReference>
<dbReference type="CDD" id="cd06163">
    <property type="entry name" value="S2P-M50_PDZ_RseP-like"/>
    <property type="match status" value="1"/>
</dbReference>
<dbReference type="NCBIfam" id="TIGR00054">
    <property type="entry name" value="RIP metalloprotease RseP"/>
    <property type="match status" value="1"/>
</dbReference>
<dbReference type="InterPro" id="IPR001478">
    <property type="entry name" value="PDZ"/>
</dbReference>
<keyword evidence="14" id="KW-1185">Reference proteome</keyword>
<protein>
    <recommendedName>
        <fullName evidence="11">Zinc metalloprotease</fullName>
        <ecNumber evidence="11">3.4.24.-</ecNumber>
    </recommendedName>
</protein>
<dbReference type="EMBL" id="LGSZ01000022">
    <property type="protein sequence ID" value="KPH82283.1"/>
    <property type="molecule type" value="Genomic_DNA"/>
</dbReference>
<dbReference type="OrthoDB" id="9782003at2"/>
<keyword evidence="4 13" id="KW-0645">Protease</keyword>
<evidence type="ECO:0000256" key="7">
    <source>
        <dbReference type="ARBA" id="ARBA00022833"/>
    </source>
</evidence>
<dbReference type="Proteomes" id="UP000037822">
    <property type="component" value="Unassembled WGS sequence"/>
</dbReference>
<feature type="transmembrane region" description="Helical" evidence="11">
    <location>
        <begin position="12"/>
        <end position="32"/>
    </location>
</feature>
<comment type="caution">
    <text evidence="13">The sequence shown here is derived from an EMBL/GenBank/DDBJ whole genome shotgun (WGS) entry which is preliminary data.</text>
</comment>
<evidence type="ECO:0000259" key="12">
    <source>
        <dbReference type="PROSITE" id="PS50106"/>
    </source>
</evidence>
<dbReference type="Gene3D" id="2.30.42.10">
    <property type="match status" value="1"/>
</dbReference>
<name>A0A0N1F7N0_9HYPH</name>
<dbReference type="PANTHER" id="PTHR42837">
    <property type="entry name" value="REGULATOR OF SIGMA-E PROTEASE RSEP"/>
    <property type="match status" value="1"/>
</dbReference>
<dbReference type="Pfam" id="PF17820">
    <property type="entry name" value="PDZ_6"/>
    <property type="match status" value="1"/>
</dbReference>
<evidence type="ECO:0000256" key="2">
    <source>
        <dbReference type="ARBA" id="ARBA00004141"/>
    </source>
</evidence>
<dbReference type="GO" id="GO:0004222">
    <property type="term" value="F:metalloendopeptidase activity"/>
    <property type="evidence" value="ECO:0007669"/>
    <property type="project" value="InterPro"/>
</dbReference>
<dbReference type="AlphaFoldDB" id="A0A0N1F7N0"/>
<organism evidence="13 14">
    <name type="scientific">Bosea vaviloviae</name>
    <dbReference type="NCBI Taxonomy" id="1526658"/>
    <lineage>
        <taxon>Bacteria</taxon>
        <taxon>Pseudomonadati</taxon>
        <taxon>Pseudomonadota</taxon>
        <taxon>Alphaproteobacteria</taxon>
        <taxon>Hyphomicrobiales</taxon>
        <taxon>Boseaceae</taxon>
        <taxon>Bosea</taxon>
    </lineage>
</organism>
<feature type="transmembrane region" description="Helical" evidence="11">
    <location>
        <begin position="119"/>
        <end position="144"/>
    </location>
</feature>
<dbReference type="SMART" id="SM00228">
    <property type="entry name" value="PDZ"/>
    <property type="match status" value="1"/>
</dbReference>
<dbReference type="PROSITE" id="PS50106">
    <property type="entry name" value="PDZ"/>
    <property type="match status" value="1"/>
</dbReference>
<dbReference type="EC" id="3.4.24.-" evidence="11"/>
<dbReference type="Pfam" id="PF02163">
    <property type="entry name" value="Peptidase_M50"/>
    <property type="match status" value="1"/>
</dbReference>
<evidence type="ECO:0000313" key="13">
    <source>
        <dbReference type="EMBL" id="KPH82283.1"/>
    </source>
</evidence>
<sequence length="383" mass="41198">MDFVATLWNAGAFLLGYIVPFLFVLTVVVFVHELGHFLVARWCGVDVKVFSIGFGRELFGFNDKHGTRWRFAAIPLGGYVKFSGDSDATSSTTDSDELQAMTALQRERSFPAQSIGERAAIVAAGPIANFLLAILIFGATVYIFGKPVLAPRIDQVVAGSAAERGGLLAGDLVVSIDGHPIGSFSDMQRAISVRPNETLSVVVERASGTVTLPVTPALVEQTTPVGKQRIGVLGIQASRQASDWKTQHFGLVESAKVGVSETWYVVERTYDYIAKLVSGRESVDQLSGPIRIAQVSGLVATNAGLLGLINLAAILSVSIGLMNLFPVPMLDGGHLLFYAIEALRGRPLSERAQEIGFRVGLGLVLMLMLFVTWNDIVHVRSLL</sequence>
<evidence type="ECO:0000256" key="6">
    <source>
        <dbReference type="ARBA" id="ARBA00022801"/>
    </source>
</evidence>
<feature type="transmembrane region" description="Helical" evidence="11">
    <location>
        <begin position="295"/>
        <end position="319"/>
    </location>
</feature>
<evidence type="ECO:0000256" key="3">
    <source>
        <dbReference type="ARBA" id="ARBA00007931"/>
    </source>
</evidence>
<comment type="subcellular location">
    <subcellularLocation>
        <location evidence="2">Membrane</location>
        <topology evidence="2">Multi-pass membrane protein</topology>
    </subcellularLocation>
</comment>
<dbReference type="InterPro" id="IPR041489">
    <property type="entry name" value="PDZ_6"/>
</dbReference>
<keyword evidence="10 11" id="KW-0472">Membrane</keyword>
<dbReference type="InterPro" id="IPR008915">
    <property type="entry name" value="Peptidase_M50"/>
</dbReference>
<proteinExistence type="inferred from homology"/>
<evidence type="ECO:0000313" key="14">
    <source>
        <dbReference type="Proteomes" id="UP000037822"/>
    </source>
</evidence>
<keyword evidence="5 11" id="KW-0812">Transmembrane</keyword>
<gene>
    <name evidence="13" type="ORF">AE618_05170</name>
</gene>
<evidence type="ECO:0000256" key="11">
    <source>
        <dbReference type="RuleBase" id="RU362031"/>
    </source>
</evidence>
<comment type="cofactor">
    <cofactor evidence="1 11">
        <name>Zn(2+)</name>
        <dbReference type="ChEBI" id="CHEBI:29105"/>
    </cofactor>
</comment>
<dbReference type="GO" id="GO:0016020">
    <property type="term" value="C:membrane"/>
    <property type="evidence" value="ECO:0007669"/>
    <property type="project" value="UniProtKB-SubCell"/>
</dbReference>
<keyword evidence="6 11" id="KW-0378">Hydrolase</keyword>
<evidence type="ECO:0000256" key="9">
    <source>
        <dbReference type="ARBA" id="ARBA00023049"/>
    </source>
</evidence>
<reference evidence="13 14" key="1">
    <citation type="submission" date="2015-07" db="EMBL/GenBank/DDBJ databases">
        <title>Whole genome sequencing of Bosea vaviloviae isolated from cave pool.</title>
        <authorList>
            <person name="Tan N.E.H."/>
            <person name="Lee Y.P."/>
            <person name="Gan H.M."/>
            <person name="Barton H."/>
            <person name="Savka M.A."/>
        </authorList>
    </citation>
    <scope>NUCLEOTIDE SEQUENCE [LARGE SCALE GENOMIC DNA]</scope>
    <source>
        <strain evidence="13 14">SD260</strain>
    </source>
</reference>
<comment type="similarity">
    <text evidence="3 11">Belongs to the peptidase M50B family.</text>
</comment>
<feature type="domain" description="PDZ" evidence="12">
    <location>
        <begin position="153"/>
        <end position="218"/>
    </location>
</feature>
<dbReference type="PATRIC" id="fig|1526658.3.peg.3377"/>
<dbReference type="GO" id="GO:0046872">
    <property type="term" value="F:metal ion binding"/>
    <property type="evidence" value="ECO:0007669"/>
    <property type="project" value="UniProtKB-KW"/>
</dbReference>
<dbReference type="GO" id="GO:0006508">
    <property type="term" value="P:proteolysis"/>
    <property type="evidence" value="ECO:0007669"/>
    <property type="project" value="UniProtKB-KW"/>
</dbReference>
<keyword evidence="7 11" id="KW-0862">Zinc</keyword>
<dbReference type="PANTHER" id="PTHR42837:SF2">
    <property type="entry name" value="MEMBRANE METALLOPROTEASE ARASP2, CHLOROPLASTIC-RELATED"/>
    <property type="match status" value="1"/>
</dbReference>
<feature type="transmembrane region" description="Helical" evidence="11">
    <location>
        <begin position="355"/>
        <end position="373"/>
    </location>
</feature>
<dbReference type="RefSeq" id="WP_054207946.1">
    <property type="nucleotide sequence ID" value="NZ_LGSZ01000022.1"/>
</dbReference>
<evidence type="ECO:0000256" key="10">
    <source>
        <dbReference type="ARBA" id="ARBA00023136"/>
    </source>
</evidence>
<evidence type="ECO:0000256" key="8">
    <source>
        <dbReference type="ARBA" id="ARBA00022989"/>
    </source>
</evidence>
<keyword evidence="8 11" id="KW-1133">Transmembrane helix</keyword>